<sequence>MASRPPLRTTSVASVSSSTDSPTSAGPPGGVPQSITALLNNPLPSAASSSYSWLPWPPPTIPIPDAAPTPPSHPCEVTLADLAPYLAAVSDPYARFADIRLHATAELAASSDAEGAPAASSGLAAYLRQVPALFFKEDFALEDGPTFQAACPLGDDGLQERLGQHLDVVEAHLVREIALRSESFYEAQGRLRRLDGEIVTAVGRIRELREVVRVLTGELVGSAKQVQELNATRGNLVALQQKLTVILYVSQALAALKLLVAAADCAGALDVIDDLQNLLDTDELAGLYCFRHIRDQLGTSLDSVNSILSAEFVHAAVPDGKAVDAMISSNVKRKTSSPLNGTEHEGNIHGEESFILRDRLLPLIICLLRTDKLPAVLRIYRDTLITVMKASIKATVAELLPVLTARPIDSDSVTGDRAADADAGGQSLANKLRSLSSEGFVQLLSAIFRIVQVHLQQAAEVKRIVEWIMGNLDGTLSVDASNPTVQHGGSLSDVSQENDYSVSSRVSNTLTRSSSKIPFVQGKANDLSIINSIKNVRADVLRENTEAVFAACDAAHGRWAKLLGVRAALHPRLRLQEFLIIYNITEEFIAATEKVGGRLGYNIRGILQQQSKQFVDYQHSVRMTKIKAVLDQETWVAVDVPEEFQAIVLSFSSTYSSVNGMDMRSADDNSKFSDPTSQEPTYSAENNADNGKLTSATGESKIESTSQTENNVTGNQRSTLQTIVHGGVGYHMVNCGLILLKMLSEYVDISKYLPSLSFEVVQRVVEILKLFNTRTCQLVLGAGAMQVSGLKSITSKHLALASQIISFIHSLIPDIRRVLFLKIPEARKQLLMSELDRVTQDYKVHRDEIHSKLVQIMRERLLANLRKLPQIVEGWNGPEDNDLQPSQFAKAVTKEVTYLHRILSQTLLEVDVQTIFRQVVQIFHSHITEAFRKLEVSTPQAKNRLCRDVQHILTCIRKLPAENFSAETIPNYGLLDEFLAENFGTKVVLQDIAMFGIKSVQFPSANWYNWRKCVFCCYIKLSAMFCTLLHISVGLLSQSNCMFK</sequence>
<keyword evidence="10" id="KW-1185">Reference proteome</keyword>
<dbReference type="OrthoDB" id="10259024at2759"/>
<evidence type="ECO:0000313" key="9">
    <source>
        <dbReference type="EMBL" id="RLM75414.1"/>
    </source>
</evidence>
<feature type="compositionally biased region" description="Polar residues" evidence="7">
    <location>
        <begin position="672"/>
        <end position="714"/>
    </location>
</feature>
<keyword evidence="6" id="KW-0175">Coiled coil</keyword>
<dbReference type="STRING" id="4540.A0A3L6Q9W7"/>
<dbReference type="GO" id="GO:0005829">
    <property type="term" value="C:cytosol"/>
    <property type="evidence" value="ECO:0007669"/>
    <property type="project" value="GOC"/>
</dbReference>
<accession>A0A3L6Q9W7</accession>
<evidence type="ECO:0000256" key="3">
    <source>
        <dbReference type="ARBA" id="ARBA00022448"/>
    </source>
</evidence>
<dbReference type="PANTHER" id="PTHR12965">
    <property type="entry name" value="VACUOLAR PROTEIN SORTING 54"/>
    <property type="match status" value="1"/>
</dbReference>
<gene>
    <name evidence="9" type="ORF">C2845_PM15G01710</name>
</gene>
<dbReference type="GO" id="GO:0015031">
    <property type="term" value="P:protein transport"/>
    <property type="evidence" value="ECO:0007669"/>
    <property type="project" value="UniProtKB-KW"/>
</dbReference>
<feature type="domain" description="Vacuolar protein sorting-associated protein 54 C-terminal" evidence="8">
    <location>
        <begin position="730"/>
        <end position="860"/>
    </location>
</feature>
<comment type="similarity">
    <text evidence="2">Belongs to the VPS54 family.</text>
</comment>
<evidence type="ECO:0000256" key="6">
    <source>
        <dbReference type="ARBA" id="ARBA00023054"/>
    </source>
</evidence>
<evidence type="ECO:0000256" key="5">
    <source>
        <dbReference type="ARBA" id="ARBA00023034"/>
    </source>
</evidence>
<feature type="region of interest" description="Disordered" evidence="7">
    <location>
        <begin position="1"/>
        <end position="37"/>
    </location>
</feature>
<organism evidence="9 10">
    <name type="scientific">Panicum miliaceum</name>
    <name type="common">Proso millet</name>
    <name type="synonym">Broomcorn millet</name>
    <dbReference type="NCBI Taxonomy" id="4540"/>
    <lineage>
        <taxon>Eukaryota</taxon>
        <taxon>Viridiplantae</taxon>
        <taxon>Streptophyta</taxon>
        <taxon>Embryophyta</taxon>
        <taxon>Tracheophyta</taxon>
        <taxon>Spermatophyta</taxon>
        <taxon>Magnoliopsida</taxon>
        <taxon>Liliopsida</taxon>
        <taxon>Poales</taxon>
        <taxon>Poaceae</taxon>
        <taxon>PACMAD clade</taxon>
        <taxon>Panicoideae</taxon>
        <taxon>Panicodae</taxon>
        <taxon>Paniceae</taxon>
        <taxon>Panicinae</taxon>
        <taxon>Panicum</taxon>
        <taxon>Panicum sect. Panicum</taxon>
    </lineage>
</organism>
<dbReference type="GO" id="GO:0000938">
    <property type="term" value="C:GARP complex"/>
    <property type="evidence" value="ECO:0007669"/>
    <property type="project" value="InterPro"/>
</dbReference>
<dbReference type="PANTHER" id="PTHR12965:SF0">
    <property type="entry name" value="VACUOLAR PROTEIN SORTING-ASSOCIATED PROTEIN 54"/>
    <property type="match status" value="1"/>
</dbReference>
<feature type="compositionally biased region" description="Low complexity" evidence="7">
    <location>
        <begin position="9"/>
        <end position="26"/>
    </location>
</feature>
<evidence type="ECO:0000259" key="8">
    <source>
        <dbReference type="Pfam" id="PF07928"/>
    </source>
</evidence>
<evidence type="ECO:0000256" key="1">
    <source>
        <dbReference type="ARBA" id="ARBA00004601"/>
    </source>
</evidence>
<dbReference type="Pfam" id="PF07928">
    <property type="entry name" value="Vps54"/>
    <property type="match status" value="1"/>
</dbReference>
<dbReference type="Gene3D" id="6.10.250.860">
    <property type="match status" value="1"/>
</dbReference>
<dbReference type="GO" id="GO:0042147">
    <property type="term" value="P:retrograde transport, endosome to Golgi"/>
    <property type="evidence" value="ECO:0007669"/>
    <property type="project" value="InterPro"/>
</dbReference>
<evidence type="ECO:0000256" key="4">
    <source>
        <dbReference type="ARBA" id="ARBA00022927"/>
    </source>
</evidence>
<dbReference type="InterPro" id="IPR039745">
    <property type="entry name" value="Vps54"/>
</dbReference>
<dbReference type="Proteomes" id="UP000275267">
    <property type="component" value="Unassembled WGS sequence"/>
</dbReference>
<keyword evidence="5" id="KW-0333">Golgi apparatus</keyword>
<evidence type="ECO:0000313" key="10">
    <source>
        <dbReference type="Proteomes" id="UP000275267"/>
    </source>
</evidence>
<dbReference type="GO" id="GO:0006896">
    <property type="term" value="P:Golgi to vacuole transport"/>
    <property type="evidence" value="ECO:0007669"/>
    <property type="project" value="TreeGrafter"/>
</dbReference>
<evidence type="ECO:0000256" key="2">
    <source>
        <dbReference type="ARBA" id="ARBA00009150"/>
    </source>
</evidence>
<feature type="region of interest" description="Disordered" evidence="7">
    <location>
        <begin position="666"/>
        <end position="714"/>
    </location>
</feature>
<comment type="subcellular location">
    <subcellularLocation>
        <location evidence="1">Golgi apparatus</location>
        <location evidence="1">trans-Golgi network</location>
    </subcellularLocation>
</comment>
<dbReference type="GO" id="GO:0019905">
    <property type="term" value="F:syntaxin binding"/>
    <property type="evidence" value="ECO:0007669"/>
    <property type="project" value="TreeGrafter"/>
</dbReference>
<reference evidence="10" key="1">
    <citation type="journal article" date="2019" name="Nat. Commun.">
        <title>The genome of broomcorn millet.</title>
        <authorList>
            <person name="Zou C."/>
            <person name="Miki D."/>
            <person name="Li D."/>
            <person name="Tang Q."/>
            <person name="Xiao L."/>
            <person name="Rajput S."/>
            <person name="Deng P."/>
            <person name="Jia W."/>
            <person name="Huang R."/>
            <person name="Zhang M."/>
            <person name="Sun Y."/>
            <person name="Hu J."/>
            <person name="Fu X."/>
            <person name="Schnable P.S."/>
            <person name="Li F."/>
            <person name="Zhang H."/>
            <person name="Feng B."/>
            <person name="Zhu X."/>
            <person name="Liu R."/>
            <person name="Schnable J.C."/>
            <person name="Zhu J.-K."/>
            <person name="Zhang H."/>
        </authorList>
    </citation>
    <scope>NUCLEOTIDE SEQUENCE [LARGE SCALE GENOMIC DNA]</scope>
</reference>
<dbReference type="AlphaFoldDB" id="A0A3L6Q9W7"/>
<proteinExistence type="inferred from homology"/>
<dbReference type="InterPro" id="IPR012501">
    <property type="entry name" value="Vps54_C"/>
</dbReference>
<comment type="caution">
    <text evidence="9">The sequence shown here is derived from an EMBL/GenBank/DDBJ whole genome shotgun (WGS) entry which is preliminary data.</text>
</comment>
<evidence type="ECO:0000256" key="7">
    <source>
        <dbReference type="SAM" id="MobiDB-lite"/>
    </source>
</evidence>
<keyword evidence="4" id="KW-0653">Protein transport</keyword>
<protein>
    <submittedName>
        <fullName evidence="9">Vacuolar protein sorting-associated protein 54, chloroplastic</fullName>
    </submittedName>
</protein>
<name>A0A3L6Q9W7_PANMI</name>
<dbReference type="EMBL" id="PQIB02000013">
    <property type="protein sequence ID" value="RLM75414.1"/>
    <property type="molecule type" value="Genomic_DNA"/>
</dbReference>
<keyword evidence="3" id="KW-0813">Transport</keyword>